<proteinExistence type="inferred from homology"/>
<dbReference type="Gene3D" id="3.40.80.10">
    <property type="entry name" value="Peptidoglycan recognition protein-like"/>
    <property type="match status" value="1"/>
</dbReference>
<keyword evidence="4" id="KW-0391">Immunity</keyword>
<dbReference type="GO" id="GO:0045087">
    <property type="term" value="P:innate immune response"/>
    <property type="evidence" value="ECO:0007669"/>
    <property type="project" value="UniProtKB-KW"/>
</dbReference>
<dbReference type="GO" id="GO:0008745">
    <property type="term" value="F:N-acetylmuramoyl-L-alanine amidase activity"/>
    <property type="evidence" value="ECO:0007669"/>
    <property type="project" value="InterPro"/>
</dbReference>
<evidence type="ECO:0000256" key="6">
    <source>
        <dbReference type="ARBA" id="ARBA00057187"/>
    </source>
</evidence>
<dbReference type="CDD" id="cd06583">
    <property type="entry name" value="PGRP"/>
    <property type="match status" value="1"/>
</dbReference>
<keyword evidence="2" id="KW-0399">Innate immunity</keyword>
<dbReference type="GO" id="GO:0042834">
    <property type="term" value="F:peptidoglycan binding"/>
    <property type="evidence" value="ECO:0007669"/>
    <property type="project" value="InterPro"/>
</dbReference>
<organism evidence="10">
    <name type="scientific">Photinus pyralis</name>
    <name type="common">Common eastern firefly</name>
    <name type="synonym">Lampyris pyralis</name>
    <dbReference type="NCBI Taxonomy" id="7054"/>
    <lineage>
        <taxon>Eukaryota</taxon>
        <taxon>Metazoa</taxon>
        <taxon>Ecdysozoa</taxon>
        <taxon>Arthropoda</taxon>
        <taxon>Hexapoda</taxon>
        <taxon>Insecta</taxon>
        <taxon>Pterygota</taxon>
        <taxon>Neoptera</taxon>
        <taxon>Endopterygota</taxon>
        <taxon>Coleoptera</taxon>
        <taxon>Polyphaga</taxon>
        <taxon>Elateriformia</taxon>
        <taxon>Elateroidea</taxon>
        <taxon>Lampyridae</taxon>
        <taxon>Lampyrinae</taxon>
        <taxon>Photinus</taxon>
    </lineage>
</organism>
<evidence type="ECO:0000256" key="2">
    <source>
        <dbReference type="ARBA" id="ARBA00022588"/>
    </source>
</evidence>
<evidence type="ECO:0000259" key="9">
    <source>
        <dbReference type="SMART" id="SM00701"/>
    </source>
</evidence>
<evidence type="ECO:0000259" key="8">
    <source>
        <dbReference type="SMART" id="SM00644"/>
    </source>
</evidence>
<dbReference type="InterPro" id="IPR002502">
    <property type="entry name" value="Amidase_domain"/>
</dbReference>
<feature type="domain" description="Peptidoglycan recognition protein family" evidence="9">
    <location>
        <begin position="6"/>
        <end position="150"/>
    </location>
</feature>
<evidence type="ECO:0000256" key="4">
    <source>
        <dbReference type="ARBA" id="ARBA00022859"/>
    </source>
</evidence>
<dbReference type="InterPro" id="IPR006619">
    <property type="entry name" value="PGRP_domain_met/bac"/>
</dbReference>
<dbReference type="AlphaFoldDB" id="A0A1Y1KZR9"/>
<evidence type="ECO:0000256" key="3">
    <source>
        <dbReference type="ARBA" id="ARBA00022729"/>
    </source>
</evidence>
<dbReference type="InterPro" id="IPR015510">
    <property type="entry name" value="PGRP"/>
</dbReference>
<reference evidence="10" key="1">
    <citation type="journal article" date="2016" name="Sci. Rep.">
        <title>Molecular characterization of firefly nuptial gifts: a multi-omics approach sheds light on postcopulatory sexual selection.</title>
        <authorList>
            <person name="Al-Wathiqui N."/>
            <person name="Fallon T.R."/>
            <person name="South A."/>
            <person name="Weng J.K."/>
            <person name="Lewis S.M."/>
        </authorList>
    </citation>
    <scope>NUCLEOTIDE SEQUENCE</scope>
</reference>
<accession>A0A1Y1KZR9</accession>
<feature type="domain" description="N-acetylmuramoyl-L-alanine amidase" evidence="8">
    <location>
        <begin position="16"/>
        <end position="156"/>
    </location>
</feature>
<dbReference type="PANTHER" id="PTHR11022">
    <property type="entry name" value="PEPTIDOGLYCAN RECOGNITION PROTEIN"/>
    <property type="match status" value="1"/>
</dbReference>
<sequence>MVNDSAKIISRSEWGAKNSKRPLQSFTVNPPSYVIVHHSATPSCVTKAKCTTVLQALQNFHMDNREWNDIGYNFLVCEDGNVYEGRGWGKIGAHALRYNSNSIGICIVGDYVSTSPNDSALAALKTLIQEGVAKGHIKRDYKLLGHGQVGATECPGGALYNEIKTWKQWSPTP</sequence>
<feature type="disulfide bond" evidence="7">
    <location>
        <begin position="44"/>
        <end position="50"/>
    </location>
</feature>
<evidence type="ECO:0000313" key="10">
    <source>
        <dbReference type="EMBL" id="JAV66902.1"/>
    </source>
</evidence>
<evidence type="ECO:0000256" key="1">
    <source>
        <dbReference type="ARBA" id="ARBA00007553"/>
    </source>
</evidence>
<dbReference type="SMART" id="SM00701">
    <property type="entry name" value="PGRP"/>
    <property type="match status" value="1"/>
</dbReference>
<evidence type="ECO:0008006" key="11">
    <source>
        <dbReference type="Google" id="ProtNLM"/>
    </source>
</evidence>
<dbReference type="SMART" id="SM00644">
    <property type="entry name" value="Ami_2"/>
    <property type="match status" value="1"/>
</dbReference>
<evidence type="ECO:0000256" key="5">
    <source>
        <dbReference type="ARBA" id="ARBA00023157"/>
    </source>
</evidence>
<dbReference type="Pfam" id="PF01510">
    <property type="entry name" value="Amidase_2"/>
    <property type="match status" value="1"/>
</dbReference>
<dbReference type="InterPro" id="IPR036505">
    <property type="entry name" value="Amidase/PGRP_sf"/>
</dbReference>
<dbReference type="EMBL" id="GEZM01068544">
    <property type="protein sequence ID" value="JAV66902.1"/>
    <property type="molecule type" value="Transcribed_RNA"/>
</dbReference>
<dbReference type="FunFam" id="3.40.80.10:FF:000001">
    <property type="entry name" value="Peptidoglycan recognition protein 1"/>
    <property type="match status" value="1"/>
</dbReference>
<dbReference type="InterPro" id="IPR017331">
    <property type="entry name" value="Peptidoglycan_recognition"/>
</dbReference>
<evidence type="ECO:0000256" key="7">
    <source>
        <dbReference type="PIRSR" id="PIRSR037945-1"/>
    </source>
</evidence>
<name>A0A1Y1KZR9_PHOPY</name>
<keyword evidence="5" id="KW-1015">Disulfide bond</keyword>
<dbReference type="PIRSF" id="PIRSF037945">
    <property type="entry name" value="PGRPs"/>
    <property type="match status" value="1"/>
</dbReference>
<comment type="similarity">
    <text evidence="1">Belongs to the N-acetylmuramoyl-L-alanine amidase 2 family.</text>
</comment>
<dbReference type="GO" id="GO:0008270">
    <property type="term" value="F:zinc ion binding"/>
    <property type="evidence" value="ECO:0007669"/>
    <property type="project" value="InterPro"/>
</dbReference>
<keyword evidence="3" id="KW-0732">Signal</keyword>
<dbReference type="PANTHER" id="PTHR11022:SF41">
    <property type="entry name" value="PEPTIDOGLYCAN-RECOGNITION PROTEIN LC-RELATED"/>
    <property type="match status" value="1"/>
</dbReference>
<dbReference type="GO" id="GO:0009253">
    <property type="term" value="P:peptidoglycan catabolic process"/>
    <property type="evidence" value="ECO:0007669"/>
    <property type="project" value="InterPro"/>
</dbReference>
<protein>
    <recommendedName>
        <fullName evidence="11">Peptidoglycan-recognition protein</fullName>
    </recommendedName>
</protein>
<comment type="function">
    <text evidence="6">Peptidoglycan-recognition protein probably involved in innate immunity by binding to peptidoglycans (PGN) of bacteria and activating the prophenoloxidase (proPO) cascade immune response. Binds to 1,3-beta-D-glucan and PGN.</text>
</comment>
<dbReference type="SUPFAM" id="SSF55846">
    <property type="entry name" value="N-acetylmuramoyl-L-alanine amidase-like"/>
    <property type="match status" value="1"/>
</dbReference>